<dbReference type="RefSeq" id="WP_376848988.1">
    <property type="nucleotide sequence ID" value="NZ_JBHSMF010000004.1"/>
</dbReference>
<accession>A0ABW0NAS4</accession>
<dbReference type="Proteomes" id="UP001596037">
    <property type="component" value="Unassembled WGS sequence"/>
</dbReference>
<sequence>MTANNSHSRKSLLSFGVAALLAVTAATAQVATGTTGIDASGSYQSEVNACLTGKTQQDQATCLREARNAQADKKRGVLDNAGAQFEANATARCDVLKGEEAAACQARVMGYGNTSGSVAAGGVLREVETVVLPAGQSSVTIEPKTADPVVLVPAR</sequence>
<gene>
    <name evidence="2" type="ORF">ACFPOE_05355</name>
</gene>
<evidence type="ECO:0000313" key="2">
    <source>
        <dbReference type="EMBL" id="MFC5496953.1"/>
    </source>
</evidence>
<evidence type="ECO:0000256" key="1">
    <source>
        <dbReference type="SAM" id="SignalP"/>
    </source>
</evidence>
<keyword evidence="1" id="KW-0732">Signal</keyword>
<organism evidence="2 3">
    <name type="scientific">Caenimonas terrae</name>
    <dbReference type="NCBI Taxonomy" id="696074"/>
    <lineage>
        <taxon>Bacteria</taxon>
        <taxon>Pseudomonadati</taxon>
        <taxon>Pseudomonadota</taxon>
        <taxon>Betaproteobacteria</taxon>
        <taxon>Burkholderiales</taxon>
        <taxon>Comamonadaceae</taxon>
        <taxon>Caenimonas</taxon>
    </lineage>
</organism>
<dbReference type="EMBL" id="JBHSMF010000004">
    <property type="protein sequence ID" value="MFC5496953.1"/>
    <property type="molecule type" value="Genomic_DNA"/>
</dbReference>
<protein>
    <recommendedName>
        <fullName evidence="4">Secreted protein</fullName>
    </recommendedName>
</protein>
<reference evidence="3" key="1">
    <citation type="journal article" date="2019" name="Int. J. Syst. Evol. Microbiol.">
        <title>The Global Catalogue of Microorganisms (GCM) 10K type strain sequencing project: providing services to taxonomists for standard genome sequencing and annotation.</title>
        <authorList>
            <consortium name="The Broad Institute Genomics Platform"/>
            <consortium name="The Broad Institute Genome Sequencing Center for Infectious Disease"/>
            <person name="Wu L."/>
            <person name="Ma J."/>
        </authorList>
    </citation>
    <scope>NUCLEOTIDE SEQUENCE [LARGE SCALE GENOMIC DNA]</scope>
    <source>
        <strain evidence="3">CCUG 57401</strain>
    </source>
</reference>
<name>A0ABW0NAS4_9BURK</name>
<comment type="caution">
    <text evidence="2">The sequence shown here is derived from an EMBL/GenBank/DDBJ whole genome shotgun (WGS) entry which is preliminary data.</text>
</comment>
<keyword evidence="3" id="KW-1185">Reference proteome</keyword>
<proteinExistence type="predicted"/>
<feature type="chain" id="PRO_5046085650" description="Secreted protein" evidence="1">
    <location>
        <begin position="29"/>
        <end position="155"/>
    </location>
</feature>
<evidence type="ECO:0000313" key="3">
    <source>
        <dbReference type="Proteomes" id="UP001596037"/>
    </source>
</evidence>
<evidence type="ECO:0008006" key="4">
    <source>
        <dbReference type="Google" id="ProtNLM"/>
    </source>
</evidence>
<feature type="signal peptide" evidence="1">
    <location>
        <begin position="1"/>
        <end position="28"/>
    </location>
</feature>